<dbReference type="GO" id="GO:0008273">
    <property type="term" value="F:calcium, potassium:sodium antiporter activity"/>
    <property type="evidence" value="ECO:0007669"/>
    <property type="project" value="TreeGrafter"/>
</dbReference>
<dbReference type="GO" id="GO:0005886">
    <property type="term" value="C:plasma membrane"/>
    <property type="evidence" value="ECO:0007669"/>
    <property type="project" value="TreeGrafter"/>
</dbReference>
<keyword evidence="12 17" id="KW-1133">Transmembrane helix</keyword>
<comment type="subcellular location">
    <subcellularLocation>
        <location evidence="1">Membrane</location>
        <topology evidence="1">Multi-pass membrane protein</topology>
    </subcellularLocation>
</comment>
<evidence type="ECO:0000256" key="8">
    <source>
        <dbReference type="ARBA" id="ARBA00022729"/>
    </source>
</evidence>
<dbReference type="InterPro" id="IPR004481">
    <property type="entry name" value="K/Na/Ca-exchanger"/>
</dbReference>
<evidence type="ECO:0000256" key="4">
    <source>
        <dbReference type="ARBA" id="ARBA00022449"/>
    </source>
</evidence>
<dbReference type="PANTHER" id="PTHR10846">
    <property type="entry name" value="SODIUM/POTASSIUM/CALCIUM EXCHANGER"/>
    <property type="match status" value="1"/>
</dbReference>
<keyword evidence="13" id="KW-0915">Sodium</keyword>
<evidence type="ECO:0000256" key="9">
    <source>
        <dbReference type="ARBA" id="ARBA00022837"/>
    </source>
</evidence>
<keyword evidence="6" id="KW-0109">Calcium transport</keyword>
<evidence type="ECO:0000313" key="20">
    <source>
        <dbReference type="Proteomes" id="UP000827092"/>
    </source>
</evidence>
<evidence type="ECO:0000256" key="10">
    <source>
        <dbReference type="ARBA" id="ARBA00022847"/>
    </source>
</evidence>
<feature type="domain" description="Sodium/calcium exchanger membrane region" evidence="18">
    <location>
        <begin position="364"/>
        <end position="511"/>
    </location>
</feature>
<feature type="transmembrane region" description="Helical" evidence="17">
    <location>
        <begin position="82"/>
        <end position="104"/>
    </location>
</feature>
<protein>
    <recommendedName>
        <fullName evidence="18">Sodium/calcium exchanger membrane region domain-containing protein</fullName>
    </recommendedName>
</protein>
<name>A0AAV6VEW6_9ARAC</name>
<keyword evidence="3" id="KW-0813">Transport</keyword>
<evidence type="ECO:0000313" key="19">
    <source>
        <dbReference type="EMBL" id="KAG8194171.1"/>
    </source>
</evidence>
<comment type="similarity">
    <text evidence="2">Belongs to the Ca(2+):cation antiporter (CaCA) (TC 2.A.19) family. SLC24A subfamily.</text>
</comment>
<keyword evidence="11" id="KW-0630">Potassium</keyword>
<evidence type="ECO:0000256" key="5">
    <source>
        <dbReference type="ARBA" id="ARBA00022538"/>
    </source>
</evidence>
<evidence type="ECO:0000256" key="11">
    <source>
        <dbReference type="ARBA" id="ARBA00022958"/>
    </source>
</evidence>
<feature type="transmembrane region" description="Helical" evidence="17">
    <location>
        <begin position="462"/>
        <end position="484"/>
    </location>
</feature>
<evidence type="ECO:0000259" key="18">
    <source>
        <dbReference type="Pfam" id="PF01699"/>
    </source>
</evidence>
<evidence type="ECO:0000256" key="15">
    <source>
        <dbReference type="ARBA" id="ARBA00023136"/>
    </source>
</evidence>
<gene>
    <name evidence="19" type="ORF">JTE90_002376</name>
</gene>
<keyword evidence="16" id="KW-0739">Sodium transport</keyword>
<feature type="domain" description="Sodium/calcium exchanger membrane region" evidence="18">
    <location>
        <begin position="86"/>
        <end position="229"/>
    </location>
</feature>
<feature type="transmembrane region" description="Helical" evidence="17">
    <location>
        <begin position="211"/>
        <end position="230"/>
    </location>
</feature>
<feature type="transmembrane region" description="Helical" evidence="17">
    <location>
        <begin position="496"/>
        <end position="516"/>
    </location>
</feature>
<feature type="transmembrane region" description="Helical" evidence="17">
    <location>
        <begin position="362"/>
        <end position="392"/>
    </location>
</feature>
<evidence type="ECO:0000256" key="12">
    <source>
        <dbReference type="ARBA" id="ARBA00022989"/>
    </source>
</evidence>
<keyword evidence="4" id="KW-0050">Antiport</keyword>
<feature type="transmembrane region" description="Helical" evidence="17">
    <location>
        <begin position="150"/>
        <end position="174"/>
    </location>
</feature>
<dbReference type="GO" id="GO:0015293">
    <property type="term" value="F:symporter activity"/>
    <property type="evidence" value="ECO:0007669"/>
    <property type="project" value="UniProtKB-KW"/>
</dbReference>
<dbReference type="InterPro" id="IPR004837">
    <property type="entry name" value="NaCa_Exmemb"/>
</dbReference>
<evidence type="ECO:0000256" key="7">
    <source>
        <dbReference type="ARBA" id="ARBA00022692"/>
    </source>
</evidence>
<keyword evidence="8" id="KW-0732">Signal</keyword>
<dbReference type="NCBIfam" id="TIGR00367">
    <property type="entry name" value="calcium/sodium antiporter"/>
    <property type="match status" value="1"/>
</dbReference>
<evidence type="ECO:0000256" key="16">
    <source>
        <dbReference type="ARBA" id="ARBA00023201"/>
    </source>
</evidence>
<dbReference type="InterPro" id="IPR044880">
    <property type="entry name" value="NCX_ion-bd_dom_sf"/>
</dbReference>
<evidence type="ECO:0000256" key="2">
    <source>
        <dbReference type="ARBA" id="ARBA00005364"/>
    </source>
</evidence>
<evidence type="ECO:0000256" key="13">
    <source>
        <dbReference type="ARBA" id="ARBA00023053"/>
    </source>
</evidence>
<evidence type="ECO:0000256" key="17">
    <source>
        <dbReference type="SAM" id="Phobius"/>
    </source>
</evidence>
<evidence type="ECO:0000256" key="3">
    <source>
        <dbReference type="ARBA" id="ARBA00022448"/>
    </source>
</evidence>
<dbReference type="FunFam" id="1.20.1420.30:FF:000009">
    <property type="entry name" value="sodium/potassium/calcium exchanger 5 isoform X2"/>
    <property type="match status" value="1"/>
</dbReference>
<keyword evidence="7 17" id="KW-0812">Transmembrane</keyword>
<dbReference type="PANTHER" id="PTHR10846:SF73">
    <property type="entry name" value="SODIUM_CALCIUM EXCHANGER MEMBRANE REGION DOMAIN-CONTAINING PROTEIN"/>
    <property type="match status" value="1"/>
</dbReference>
<proteinExistence type="inferred from homology"/>
<keyword evidence="5" id="KW-0633">Potassium transport</keyword>
<keyword evidence="10" id="KW-0769">Symport</keyword>
<organism evidence="19 20">
    <name type="scientific">Oedothorax gibbosus</name>
    <dbReference type="NCBI Taxonomy" id="931172"/>
    <lineage>
        <taxon>Eukaryota</taxon>
        <taxon>Metazoa</taxon>
        <taxon>Ecdysozoa</taxon>
        <taxon>Arthropoda</taxon>
        <taxon>Chelicerata</taxon>
        <taxon>Arachnida</taxon>
        <taxon>Araneae</taxon>
        <taxon>Araneomorphae</taxon>
        <taxon>Entelegynae</taxon>
        <taxon>Araneoidea</taxon>
        <taxon>Linyphiidae</taxon>
        <taxon>Erigoninae</taxon>
        <taxon>Oedothorax</taxon>
    </lineage>
</organism>
<dbReference type="Pfam" id="PF01699">
    <property type="entry name" value="Na_Ca_ex"/>
    <property type="match status" value="2"/>
</dbReference>
<dbReference type="EMBL" id="JAFNEN010000107">
    <property type="protein sequence ID" value="KAG8194171.1"/>
    <property type="molecule type" value="Genomic_DNA"/>
</dbReference>
<evidence type="ECO:0000256" key="14">
    <source>
        <dbReference type="ARBA" id="ARBA00023065"/>
    </source>
</evidence>
<dbReference type="GO" id="GO:0005262">
    <property type="term" value="F:calcium channel activity"/>
    <property type="evidence" value="ECO:0007669"/>
    <property type="project" value="TreeGrafter"/>
</dbReference>
<keyword evidence="15 17" id="KW-0472">Membrane</keyword>
<feature type="transmembrane region" description="Helical" evidence="17">
    <location>
        <begin position="12"/>
        <end position="33"/>
    </location>
</feature>
<keyword evidence="14" id="KW-0406">Ion transport</keyword>
<accession>A0AAV6VEW6</accession>
<dbReference type="Gene3D" id="1.20.1420.30">
    <property type="entry name" value="NCX, central ion-binding region"/>
    <property type="match status" value="2"/>
</dbReference>
<feature type="transmembrane region" description="Helical" evidence="17">
    <location>
        <begin position="398"/>
        <end position="420"/>
    </location>
</feature>
<evidence type="ECO:0000256" key="1">
    <source>
        <dbReference type="ARBA" id="ARBA00004141"/>
    </source>
</evidence>
<sequence length="529" mass="57964">MRSKIKSSRLRYVFALPCFFIFSSGLLAIGSSLKRSTGNTYVHMSRSLLQEQSNETELCIPSGIHSFPGDFFTQEQRQTGGVLVHFLILFYACAMIAIVCDCYFIPALEVISDKLKLPPDVAGATFMAIGASSPELFSSILGSFVTEGDIGVGAVIGSAVFNILGITGVAGIALWNEVLDIDWYPMVRDCIAYGITVLVLVWIISDNIVKWWEAVILLGIFFLYILLMYFNRRVEKCTRNIARRAGPDFCCCCNCEVDPGEKQPLLKKESKVFVPELLKSQEKPIMTSADTQNHPPIVADKIEVKVVSQDGVEGNEEEEERRSLCTPPSGCLNFTWWLVMFPASALFTITIPDPTNPTCRKFFALTFLVAIAWLGVLSYVAVWMVTIIGYTLSIPDAVSGLTILAVGASVPDLITTVIVAKSGQGNMAISNLVGSNNFDISICLGVPWLGKALISETGSLKLYSSALSIATATLLLTLILFFLVFQLAGWKLNRTVGLVCLLIYALFVVLACLFEFNVFGEINLPTCYP</sequence>
<dbReference type="AlphaFoldDB" id="A0AAV6VEW6"/>
<keyword evidence="9" id="KW-0106">Calcium</keyword>
<evidence type="ECO:0000256" key="6">
    <source>
        <dbReference type="ARBA" id="ARBA00022568"/>
    </source>
</evidence>
<comment type="caution">
    <text evidence="19">The sequence shown here is derived from an EMBL/GenBank/DDBJ whole genome shotgun (WGS) entry which is preliminary data.</text>
</comment>
<reference evidence="19 20" key="1">
    <citation type="journal article" date="2022" name="Nat. Ecol. Evol.">
        <title>A masculinizing supergene underlies an exaggerated male reproductive morph in a spider.</title>
        <authorList>
            <person name="Hendrickx F."/>
            <person name="De Corte Z."/>
            <person name="Sonet G."/>
            <person name="Van Belleghem S.M."/>
            <person name="Kostlbacher S."/>
            <person name="Vangestel C."/>
        </authorList>
    </citation>
    <scope>NUCLEOTIDE SEQUENCE [LARGE SCALE GENOMIC DNA]</scope>
    <source>
        <strain evidence="19">W744_W776</strain>
    </source>
</reference>
<feature type="transmembrane region" description="Helical" evidence="17">
    <location>
        <begin position="124"/>
        <end position="144"/>
    </location>
</feature>
<dbReference type="Proteomes" id="UP000827092">
    <property type="component" value="Unassembled WGS sequence"/>
</dbReference>
<keyword evidence="20" id="KW-1185">Reference proteome</keyword>
<dbReference type="GO" id="GO:0006874">
    <property type="term" value="P:intracellular calcium ion homeostasis"/>
    <property type="evidence" value="ECO:0007669"/>
    <property type="project" value="TreeGrafter"/>
</dbReference>